<feature type="domain" description="Glucose-methanol-choline oxidoreductase N-terminal" evidence="5">
    <location>
        <begin position="859"/>
        <end position="873"/>
    </location>
</feature>
<dbReference type="EMBL" id="JACKWZ010000204">
    <property type="protein sequence ID" value="KAF9412054.1"/>
    <property type="molecule type" value="Genomic_DNA"/>
</dbReference>
<accession>A0A835L0V9</accession>
<dbReference type="Proteomes" id="UP000648187">
    <property type="component" value="Unassembled WGS sequence"/>
</dbReference>
<sequence>MAISQAIARFTKVQNILNLLTYLNLATYLWPQPANMDIKGGTAGCIVASNLAQMNASVLIIEAGCQPTIDTEIAALFPFSKNRGFDWNFTTVQDPTKIYHRGGVTEVEQGKVLGGSSILNYMIYGTGNCKDYKDWATISNDSSWTYDSIFPLIKRTEKVTDRRVLHSPDVAYHGTQGKIALKKYHTSTNEGLYESYKEMGFKVLNDINAKNPIGFTPAYFTISDSIRQSTAYGFIRPEKDNPNLKVMYKSLVKKVLFDDNKRAIGVEVLTKDKKTITLYANKEVIVTAGPMNSPQLLMLSGIGPQDHLESNKIKVISNLPVGQNLQDHPTNIIIHKMGMVEPEPPRDPHQFPVNVIDGRVAISKCQNYPDYQVLSGLMTNSTFFLDICLFTFTFTEEVCASILEQVSDHQVHFITHRLMYPESRGEVRLNSTNPEDNPIIDLKYYANENDLNRHAEYIAHYNKIVDTSYYKSLNASFVDPKLKSCDGLEVGSKAYWKCYTIGMSTTLHDYVGTCAMGSVVDSNLRVNGVKNLRVADSSVIPKLIGSTVEGAVMIVAQKVSDLLQTEYINYFKQVENVFRLLSLLNLTAYEWPKQACVKDGSEFDFVVVGGGMAGCLLASRLVETGQASVLLIEAGPYPPLESDMSGLFPFLKDSRYDWNFTSTKDGISEEYHKGNVIHMSQGKMLGGSGSLGFGCYGRGYPHDFNNWAKITNDLTWSYKSVSKSFKKIEKLIDKRILKIKNYYGTKGRIEITKQYYKRNRPYFDALEEMGYEYHLDINPDHPTGFTNVMFSIGDELRQTTAQKYLRPLKHNKKLHLLINTLATKIIFNDNKTAVGVEILTENNDKITVRARKEIVVTAGTIKSPHLLMLSGIGPKKELEAKNITVISDLPVGKNFQDHVNSMLVYKMTKSSHAHSLGDPNKYPYVVFVGYPALNKSQCYPDYQTINAHFGDSMTFLAICAFFFSFDNTFCDSFNEGTDGKEIFLTFITYLNPKSRGEILLNSADPQDYPLIIPGYYSNTIDIEKHASYLADFNRIVNTEYFKAVDGEFVDPKLKACDGLKRGTMEYWKCHAVETSDTAHYFVGTCAMGTVLDSKLRVHGVKKLRVCDASVMPNNVRDFTQASVMMIAYKAADMIIEEYNLT</sequence>
<dbReference type="Gene3D" id="3.30.560.10">
    <property type="entry name" value="Glucose Oxidase, domain 3"/>
    <property type="match status" value="2"/>
</dbReference>
<evidence type="ECO:0000256" key="2">
    <source>
        <dbReference type="ARBA" id="ARBA00010790"/>
    </source>
</evidence>
<keyword evidence="3" id="KW-0285">Flavoprotein</keyword>
<reference evidence="6" key="1">
    <citation type="submission" date="2020-08" db="EMBL/GenBank/DDBJ databases">
        <title>Spodoptera exigua strain:BAW_Kor-Di-RS1 Genome sequencing and assembly.</title>
        <authorList>
            <person name="Kim J."/>
            <person name="Nam H.Y."/>
            <person name="Kwon M."/>
            <person name="Choi J.H."/>
            <person name="Cho S.R."/>
            <person name="Kim G.-H."/>
        </authorList>
    </citation>
    <scope>NUCLEOTIDE SEQUENCE</scope>
    <source>
        <strain evidence="6">BAW_Kor-Di-RS1</strain>
        <tissue evidence="6">Whole-body</tissue>
    </source>
</reference>
<keyword evidence="7" id="KW-1185">Reference proteome</keyword>
<dbReference type="SUPFAM" id="SSF51905">
    <property type="entry name" value="FAD/NAD(P)-binding domain"/>
    <property type="match status" value="2"/>
</dbReference>
<evidence type="ECO:0000256" key="3">
    <source>
        <dbReference type="ARBA" id="ARBA00022630"/>
    </source>
</evidence>
<proteinExistence type="inferred from homology"/>
<comment type="caution">
    <text evidence="6">The sequence shown here is derived from an EMBL/GenBank/DDBJ whole genome shotgun (WGS) entry which is preliminary data.</text>
</comment>
<keyword evidence="4" id="KW-0274">FAD</keyword>
<dbReference type="AlphaFoldDB" id="A0A835L0V9"/>
<dbReference type="Pfam" id="PF00732">
    <property type="entry name" value="GMC_oxred_N"/>
    <property type="match status" value="2"/>
</dbReference>
<evidence type="ECO:0000313" key="7">
    <source>
        <dbReference type="Proteomes" id="UP000648187"/>
    </source>
</evidence>
<dbReference type="PANTHER" id="PTHR11552">
    <property type="entry name" value="GLUCOSE-METHANOL-CHOLINE GMC OXIDOREDUCTASE"/>
    <property type="match status" value="1"/>
</dbReference>
<protein>
    <recommendedName>
        <fullName evidence="5">Glucose-methanol-choline oxidoreductase N-terminal domain-containing protein</fullName>
    </recommendedName>
</protein>
<dbReference type="GO" id="GO:0050660">
    <property type="term" value="F:flavin adenine dinucleotide binding"/>
    <property type="evidence" value="ECO:0007669"/>
    <property type="project" value="InterPro"/>
</dbReference>
<evidence type="ECO:0000256" key="1">
    <source>
        <dbReference type="ARBA" id="ARBA00001974"/>
    </source>
</evidence>
<dbReference type="PROSITE" id="PS00624">
    <property type="entry name" value="GMC_OXRED_2"/>
    <property type="match status" value="2"/>
</dbReference>
<feature type="domain" description="Glucose-methanol-choline oxidoreductase N-terminal" evidence="5">
    <location>
        <begin position="289"/>
        <end position="303"/>
    </location>
</feature>
<gene>
    <name evidence="6" type="ORF">HW555_009332</name>
</gene>
<evidence type="ECO:0000313" key="6">
    <source>
        <dbReference type="EMBL" id="KAF9412054.1"/>
    </source>
</evidence>
<dbReference type="Pfam" id="PF05199">
    <property type="entry name" value="GMC_oxred_C"/>
    <property type="match status" value="2"/>
</dbReference>
<dbReference type="GO" id="GO:0016614">
    <property type="term" value="F:oxidoreductase activity, acting on CH-OH group of donors"/>
    <property type="evidence" value="ECO:0007669"/>
    <property type="project" value="InterPro"/>
</dbReference>
<comment type="cofactor">
    <cofactor evidence="1">
        <name>FAD</name>
        <dbReference type="ChEBI" id="CHEBI:57692"/>
    </cofactor>
</comment>
<dbReference type="InterPro" id="IPR000172">
    <property type="entry name" value="GMC_OxRdtase_N"/>
</dbReference>
<dbReference type="InterPro" id="IPR012132">
    <property type="entry name" value="GMC_OxRdtase"/>
</dbReference>
<dbReference type="InterPro" id="IPR036188">
    <property type="entry name" value="FAD/NAD-bd_sf"/>
</dbReference>
<evidence type="ECO:0000256" key="4">
    <source>
        <dbReference type="ARBA" id="ARBA00022827"/>
    </source>
</evidence>
<dbReference type="Gene3D" id="3.50.50.60">
    <property type="entry name" value="FAD/NAD(P)-binding domain"/>
    <property type="match status" value="2"/>
</dbReference>
<dbReference type="SUPFAM" id="SSF54373">
    <property type="entry name" value="FAD-linked reductases, C-terminal domain"/>
    <property type="match status" value="2"/>
</dbReference>
<organism evidence="6 7">
    <name type="scientific">Spodoptera exigua</name>
    <name type="common">Beet armyworm</name>
    <name type="synonym">Noctua fulgens</name>
    <dbReference type="NCBI Taxonomy" id="7107"/>
    <lineage>
        <taxon>Eukaryota</taxon>
        <taxon>Metazoa</taxon>
        <taxon>Ecdysozoa</taxon>
        <taxon>Arthropoda</taxon>
        <taxon>Hexapoda</taxon>
        <taxon>Insecta</taxon>
        <taxon>Pterygota</taxon>
        <taxon>Neoptera</taxon>
        <taxon>Endopterygota</taxon>
        <taxon>Lepidoptera</taxon>
        <taxon>Glossata</taxon>
        <taxon>Ditrysia</taxon>
        <taxon>Noctuoidea</taxon>
        <taxon>Noctuidae</taxon>
        <taxon>Amphipyrinae</taxon>
        <taxon>Spodoptera</taxon>
    </lineage>
</organism>
<evidence type="ECO:0000259" key="5">
    <source>
        <dbReference type="PROSITE" id="PS00624"/>
    </source>
</evidence>
<dbReference type="PANTHER" id="PTHR11552:SF147">
    <property type="entry name" value="CHOLINE DEHYDROGENASE, MITOCHONDRIAL"/>
    <property type="match status" value="1"/>
</dbReference>
<dbReference type="InterPro" id="IPR007867">
    <property type="entry name" value="GMC_OxRtase_C"/>
</dbReference>
<name>A0A835L0V9_SPOEX</name>
<comment type="similarity">
    <text evidence="2">Belongs to the GMC oxidoreductase family.</text>
</comment>